<evidence type="ECO:0000256" key="2">
    <source>
        <dbReference type="ARBA" id="ARBA00022525"/>
    </source>
</evidence>
<feature type="region of interest" description="Disordered" evidence="3">
    <location>
        <begin position="543"/>
        <end position="580"/>
    </location>
</feature>
<dbReference type="GO" id="GO:0005576">
    <property type="term" value="C:extracellular region"/>
    <property type="evidence" value="ECO:0007669"/>
    <property type="project" value="UniProtKB-SubCell"/>
</dbReference>
<dbReference type="InterPro" id="IPR018511">
    <property type="entry name" value="Hemolysin-typ_Ca-bd_CS"/>
</dbReference>
<evidence type="ECO:0000256" key="1">
    <source>
        <dbReference type="ARBA" id="ARBA00004613"/>
    </source>
</evidence>
<dbReference type="EMBL" id="CP046620">
    <property type="protein sequence ID" value="QHQ35243.1"/>
    <property type="molecule type" value="Genomic_DNA"/>
</dbReference>
<dbReference type="PROSITE" id="PS00330">
    <property type="entry name" value="HEMOLYSIN_CALCIUM"/>
    <property type="match status" value="7"/>
</dbReference>
<keyword evidence="2" id="KW-0964">Secreted</keyword>
<dbReference type="Pfam" id="PF00353">
    <property type="entry name" value="HemolysinCabind"/>
    <property type="match status" value="9"/>
</dbReference>
<dbReference type="KEGG" id="amaq:GO499_08540"/>
<dbReference type="SUPFAM" id="SSF49899">
    <property type="entry name" value="Concanavalin A-like lectins/glucanases"/>
    <property type="match status" value="2"/>
</dbReference>
<dbReference type="RefSeq" id="WP_161861809.1">
    <property type="nucleotide sequence ID" value="NZ_CP046620.1"/>
</dbReference>
<dbReference type="PRINTS" id="PR00313">
    <property type="entry name" value="CABNDNGRPT"/>
</dbReference>
<feature type="region of interest" description="Disordered" evidence="3">
    <location>
        <begin position="1131"/>
        <end position="1165"/>
    </location>
</feature>
<evidence type="ECO:0000256" key="3">
    <source>
        <dbReference type="SAM" id="MobiDB-lite"/>
    </source>
</evidence>
<proteinExistence type="predicted"/>
<sequence>MDDYSIFFDETAVDTPSGMRTAVRATNAPDGGVPLHGSGLQGAVYSPGTGVYSITRLQEVIDQSPDPQILFNATELNYRGHGSETTIADFVGDDAGSISGPGNQTLMDDAGFQLSGYIYIPPGVHEIEVVSDDGFLLELGGVEFSRFEGGRAPDGTARVADFQGGLYSLDMLYFDSGGGQQLQLRIDGVTVDSSAYFRSVWEFNNPPEGTEIVPVDEYHPSFFLGEDTLDGDDVVNGTWRADTIEGLGGDDELSGGNGNDHINGGYGDDLLEGDDGNDTLDGGRGSDMLVGGAGDDLLISRSDAGITRIGQLATGNQTRPDPDGEVNFYRQFLRGYEDQPLVAHDILVGGEGNDTFLFSPQINAKLEIIERHVRSDGTINWAGVAGENDELHDHWIDSFGIDVIADYNRHEDTIAVVGHTANVRLNYRDLNDDGVMDTVLSVYSQQMMGNGGAHDQDLIGQILVFGDRVYLEDVIVNPNVAYGIVDTIDEVAEALRPDGEVMVNDGVRGYDSRDTNGGLGSITGSPEDYVDNPWWDELEVAGRSRPDPVTTRGSFDQLGTEEVEGQTINGSAGNDRLAPTAESQAGIPGALGYWTFNRQGGDGIFEDARGGPDAVAYSLVEAQSLVRTNGYIGGPRNGVPALDFNGGNQFAFIEHDSAFEVTQGTIALWVRPDDLGESSIFLSKDASGNGDGGHFRLGHTDDGGLFLRMAPGDGGSNVSWETSPDLLNEGRWQHIAVSFTENGVTVYLDGQAVPNSAWSSVEGDVGNPGVYTEAFFVNNHEPWVLGADSSGSENADTAQEFGADAARLDRAFDGALAEFGFWGGFEPGDALNSWQLNRLISHGPGQAVTADSGPEPMAAGDDEINGGRGDDTIDGGAGDDVLRGNQGRDFIEGGYGDDILNGGNGDDVLNGGRGSDMLLGGAGNDLLISVSDVGEPRIGQLVTGNPTRPADPGSLNWNRAQLRDWVDQAIVGDDVMVGGRGRDHFYFETRINARLDIIMEHVNEDRTIDWAGVAGENTYLHDHWVDSLGIEVITDYNAGQDTISVIGHTTNVRVTYEGIDTNGDGIDDAVVSIIEVYSQQMGGGGGAHDQDNLGYIVVHGDLVNVEDINTQPGVTYGIVDTIDELNEAVAPTGETRRSTGPDGSTLTGYDSRDTEGDPIGSDPSDFSENPFLAGILRSARTQTLGDAAPMWVVASDPGREFFGGGYDTLGHTRGMARAQGTWAFSFTADEVGHREMALISKDHLGYESGGHLSIWIDEQGYLRVRMQGTHETRELRFHDERIEAGETYNIAFTFNEQTLSLFVNGELVDVEDGVEGGMVGNTEDMLIGGSSIYRRDGLDNADWFFDGSIENVTLLNRRMTEVEAVLFDEFGGDASMLLTSINALDLPRTVGNNWGQIMNGTSGHDLILSMGGDDNVSGGDGHDFLIGGEGDDVLSGQRGLDTLRGEEGDDSLYGGGHNDILDGGLGDDTLHAGWGHDVVSGGYGNDVIMGDGGNDIINGGAGNDFINGGDGRDTIVFDFFGSDNADTVRHFVTGTDQIAFDETVFDLGDNLRDAFVRGTSANDADARLIYDRPTGRLFYDADGSGSEAEMEIVARFGAGTNLVLDDITTI</sequence>
<feature type="region of interest" description="Disordered" evidence="3">
    <location>
        <begin position="506"/>
        <end position="525"/>
    </location>
</feature>
<dbReference type="PANTHER" id="PTHR38340">
    <property type="entry name" value="S-LAYER PROTEIN"/>
    <property type="match status" value="1"/>
</dbReference>
<dbReference type="Gene3D" id="2.60.120.200">
    <property type="match status" value="2"/>
</dbReference>
<accession>A0A6P1T0S3</accession>
<evidence type="ECO:0000313" key="4">
    <source>
        <dbReference type="EMBL" id="QHQ35243.1"/>
    </source>
</evidence>
<dbReference type="InterPro" id="IPR011049">
    <property type="entry name" value="Serralysin-like_metalloprot_C"/>
</dbReference>
<dbReference type="Pfam" id="PF13385">
    <property type="entry name" value="Laminin_G_3"/>
    <property type="match status" value="2"/>
</dbReference>
<dbReference type="GO" id="GO:0005509">
    <property type="term" value="F:calcium ion binding"/>
    <property type="evidence" value="ECO:0007669"/>
    <property type="project" value="InterPro"/>
</dbReference>
<dbReference type="Gene3D" id="2.150.10.10">
    <property type="entry name" value="Serralysin-like metalloprotease, C-terminal"/>
    <property type="match status" value="2"/>
</dbReference>
<organism evidence="4 5">
    <name type="scientific">Algicella marina</name>
    <dbReference type="NCBI Taxonomy" id="2683284"/>
    <lineage>
        <taxon>Bacteria</taxon>
        <taxon>Pseudomonadati</taxon>
        <taxon>Pseudomonadota</taxon>
        <taxon>Alphaproteobacteria</taxon>
        <taxon>Rhodobacterales</taxon>
        <taxon>Paracoccaceae</taxon>
        <taxon>Algicella</taxon>
    </lineage>
</organism>
<reference evidence="4 5" key="1">
    <citation type="submission" date="2019-12" db="EMBL/GenBank/DDBJ databases">
        <title>Complete genome sequence of Algicella marina strain 9Alg 56(T) isolated from the red alga Tichocarpus crinitus.</title>
        <authorList>
            <person name="Kim S.-G."/>
            <person name="Nedashkovskaya O.I."/>
        </authorList>
    </citation>
    <scope>NUCLEOTIDE SEQUENCE [LARGE SCALE GENOMIC DNA]</scope>
    <source>
        <strain evidence="4 5">9Alg 56</strain>
    </source>
</reference>
<dbReference type="InterPro" id="IPR013320">
    <property type="entry name" value="ConA-like_dom_sf"/>
</dbReference>
<dbReference type="InterPro" id="IPR001343">
    <property type="entry name" value="Hemolysn_Ca-bd"/>
</dbReference>
<feature type="region of interest" description="Disordered" evidence="3">
    <location>
        <begin position="845"/>
        <end position="884"/>
    </location>
</feature>
<comment type="subcellular location">
    <subcellularLocation>
        <location evidence="1">Secreted</location>
    </subcellularLocation>
</comment>
<keyword evidence="5" id="KW-1185">Reference proteome</keyword>
<evidence type="ECO:0000313" key="5">
    <source>
        <dbReference type="Proteomes" id="UP000464495"/>
    </source>
</evidence>
<dbReference type="PANTHER" id="PTHR38340:SF1">
    <property type="entry name" value="S-LAYER PROTEIN"/>
    <property type="match status" value="1"/>
</dbReference>
<name>A0A6P1T0S3_9RHOB</name>
<gene>
    <name evidence="4" type="ORF">GO499_08540</name>
</gene>
<dbReference type="SUPFAM" id="SSF51120">
    <property type="entry name" value="beta-Roll"/>
    <property type="match status" value="3"/>
</dbReference>
<dbReference type="InterPro" id="IPR050557">
    <property type="entry name" value="RTX_toxin/Mannuronan_C5-epim"/>
</dbReference>
<dbReference type="Proteomes" id="UP000464495">
    <property type="component" value="Chromosome"/>
</dbReference>
<protein>
    <submittedName>
        <fullName evidence="4">Uncharacterized protein</fullName>
    </submittedName>
</protein>